<gene>
    <name evidence="9" type="primary">CYP75B1</name>
    <name evidence="9" type="ORF">CR513_32625</name>
</gene>
<dbReference type="Proteomes" id="UP000257109">
    <property type="component" value="Unassembled WGS sequence"/>
</dbReference>
<protein>
    <submittedName>
        <fullName evidence="9">Flavonoid 3'-monooxygenase</fullName>
    </submittedName>
</protein>
<dbReference type="EMBL" id="QJKJ01006612">
    <property type="protein sequence ID" value="RDX86084.1"/>
    <property type="molecule type" value="Genomic_DNA"/>
</dbReference>
<dbReference type="PRINTS" id="PR00463">
    <property type="entry name" value="EP450I"/>
</dbReference>
<dbReference type="PRINTS" id="PR00385">
    <property type="entry name" value="P450"/>
</dbReference>
<evidence type="ECO:0000313" key="9">
    <source>
        <dbReference type="EMBL" id="RDX86084.1"/>
    </source>
</evidence>
<dbReference type="GO" id="GO:0020037">
    <property type="term" value="F:heme binding"/>
    <property type="evidence" value="ECO:0007669"/>
    <property type="project" value="InterPro"/>
</dbReference>
<keyword evidence="4" id="KW-0479">Metal-binding</keyword>
<proteinExistence type="inferred from homology"/>
<sequence length="506" mass="57311">MSWWVISFATIVAAILIHRLLKLTTRSSLRLPPGPRPWPIVGNLPHMGPAPHKTLADMAHTYGPLLYLRLGSIDTVVAASASVAEQFLKVHDANFSSRPLKFMPKYMAYNKEDFAFAPYGPRWRLLRKISSVHMFSGKAMDDSRQLREDEVERLMNNLASSDSKAVKLGQLVNICTTNAMSRVMIGQRVFNDDSSSYDSSANEFKLMVAELMVLLGVFNIGDFIPALDWLDFQGVKARAKKLLKRTDAFLTTILEEYKISKKEKQKNLYLSTLLSLKETSQEGYKLTEEEIKSILLNMFAAGTDTSSSTVEWAIAELIRNPLNMIQVQQELDTVVGRDRLVTELDLPQLPYLQAVVKETFRLHPPTPLSLPRVAEESCEIYGYHIPKGATLLVNVWAIARDPKKWPNPLEFKPERFLPGGEKADVDVKGMTLRLYPLVLDEEYVLMIQLLIASLVHAFDWKLENEFDLKNLNMDEAYGIALQKAIPLSIHPHPRLSRNIYSSSFSM</sequence>
<dbReference type="Gene3D" id="1.10.630.10">
    <property type="entry name" value="Cytochrome P450"/>
    <property type="match status" value="1"/>
</dbReference>
<comment type="cofactor">
    <cofactor evidence="1">
        <name>heme</name>
        <dbReference type="ChEBI" id="CHEBI:30413"/>
    </cofactor>
</comment>
<dbReference type="GO" id="GO:0005506">
    <property type="term" value="F:iron ion binding"/>
    <property type="evidence" value="ECO:0007669"/>
    <property type="project" value="InterPro"/>
</dbReference>
<dbReference type="SUPFAM" id="SSF48264">
    <property type="entry name" value="Cytochrome P450"/>
    <property type="match status" value="1"/>
</dbReference>
<accession>A0A371G6D1</accession>
<dbReference type="GO" id="GO:0016705">
    <property type="term" value="F:oxidoreductase activity, acting on paired donors, with incorporation or reduction of molecular oxygen"/>
    <property type="evidence" value="ECO:0007669"/>
    <property type="project" value="InterPro"/>
</dbReference>
<dbReference type="AlphaFoldDB" id="A0A371G6D1"/>
<comment type="similarity">
    <text evidence="2">Belongs to the cytochrome P450 family.</text>
</comment>
<dbReference type="InterPro" id="IPR002401">
    <property type="entry name" value="Cyt_P450_E_grp-I"/>
</dbReference>
<dbReference type="PANTHER" id="PTHR47944">
    <property type="entry name" value="CYTOCHROME P450 98A9"/>
    <property type="match status" value="1"/>
</dbReference>
<dbReference type="PANTHER" id="PTHR47944:SF18">
    <property type="entry name" value="FLAVONOID 3'-MONOOXYGENASE"/>
    <property type="match status" value="1"/>
</dbReference>
<evidence type="ECO:0000256" key="2">
    <source>
        <dbReference type="ARBA" id="ARBA00010617"/>
    </source>
</evidence>
<dbReference type="InterPro" id="IPR036396">
    <property type="entry name" value="Cyt_P450_sf"/>
</dbReference>
<evidence type="ECO:0000256" key="3">
    <source>
        <dbReference type="ARBA" id="ARBA00022617"/>
    </source>
</evidence>
<reference evidence="9" key="1">
    <citation type="submission" date="2018-05" db="EMBL/GenBank/DDBJ databases">
        <title>Draft genome of Mucuna pruriens seed.</title>
        <authorList>
            <person name="Nnadi N.E."/>
            <person name="Vos R."/>
            <person name="Hasami M.H."/>
            <person name="Devisetty U.K."/>
            <person name="Aguiy J.C."/>
        </authorList>
    </citation>
    <scope>NUCLEOTIDE SEQUENCE [LARGE SCALE GENOMIC DNA]</scope>
    <source>
        <strain evidence="9">JCA_2017</strain>
    </source>
</reference>
<evidence type="ECO:0000256" key="7">
    <source>
        <dbReference type="ARBA" id="ARBA00023004"/>
    </source>
</evidence>
<keyword evidence="8" id="KW-0503">Monooxygenase</keyword>
<evidence type="ECO:0000256" key="6">
    <source>
        <dbReference type="ARBA" id="ARBA00023002"/>
    </source>
</evidence>
<dbReference type="OrthoDB" id="2789670at2759"/>
<evidence type="ECO:0000256" key="4">
    <source>
        <dbReference type="ARBA" id="ARBA00022723"/>
    </source>
</evidence>
<name>A0A371G6D1_MUCPR</name>
<dbReference type="STRING" id="157652.A0A371G6D1"/>
<comment type="caution">
    <text evidence="9">The sequence shown here is derived from an EMBL/GenBank/DDBJ whole genome shotgun (WGS) entry which is preliminary data.</text>
</comment>
<evidence type="ECO:0000256" key="1">
    <source>
        <dbReference type="ARBA" id="ARBA00001971"/>
    </source>
</evidence>
<keyword evidence="5" id="KW-0521">NADP</keyword>
<organism evidence="9 10">
    <name type="scientific">Mucuna pruriens</name>
    <name type="common">Velvet bean</name>
    <name type="synonym">Dolichos pruriens</name>
    <dbReference type="NCBI Taxonomy" id="157652"/>
    <lineage>
        <taxon>Eukaryota</taxon>
        <taxon>Viridiplantae</taxon>
        <taxon>Streptophyta</taxon>
        <taxon>Embryophyta</taxon>
        <taxon>Tracheophyta</taxon>
        <taxon>Spermatophyta</taxon>
        <taxon>Magnoliopsida</taxon>
        <taxon>eudicotyledons</taxon>
        <taxon>Gunneridae</taxon>
        <taxon>Pentapetalae</taxon>
        <taxon>rosids</taxon>
        <taxon>fabids</taxon>
        <taxon>Fabales</taxon>
        <taxon>Fabaceae</taxon>
        <taxon>Papilionoideae</taxon>
        <taxon>50 kb inversion clade</taxon>
        <taxon>NPAAA clade</taxon>
        <taxon>indigoferoid/millettioid clade</taxon>
        <taxon>Phaseoleae</taxon>
        <taxon>Mucuna</taxon>
    </lineage>
</organism>
<keyword evidence="6" id="KW-0560">Oxidoreductase</keyword>
<keyword evidence="3" id="KW-0349">Heme</keyword>
<evidence type="ECO:0000313" key="10">
    <source>
        <dbReference type="Proteomes" id="UP000257109"/>
    </source>
</evidence>
<dbReference type="Pfam" id="PF00067">
    <property type="entry name" value="p450"/>
    <property type="match status" value="1"/>
</dbReference>
<keyword evidence="10" id="KW-1185">Reference proteome</keyword>
<dbReference type="GO" id="GO:0004497">
    <property type="term" value="F:monooxygenase activity"/>
    <property type="evidence" value="ECO:0007669"/>
    <property type="project" value="UniProtKB-KW"/>
</dbReference>
<evidence type="ECO:0000256" key="8">
    <source>
        <dbReference type="ARBA" id="ARBA00023033"/>
    </source>
</evidence>
<feature type="non-terminal residue" evidence="9">
    <location>
        <position position="1"/>
    </location>
</feature>
<evidence type="ECO:0000256" key="5">
    <source>
        <dbReference type="ARBA" id="ARBA00022857"/>
    </source>
</evidence>
<dbReference type="InterPro" id="IPR001128">
    <property type="entry name" value="Cyt_P450"/>
</dbReference>
<keyword evidence="7" id="KW-0408">Iron</keyword>